<evidence type="ECO:0000313" key="2">
    <source>
        <dbReference type="EMBL" id="REG85461.1"/>
    </source>
</evidence>
<organism evidence="2 3">
    <name type="scientific">Algoriphagus antarcticus</name>
    <dbReference type="NCBI Taxonomy" id="238540"/>
    <lineage>
        <taxon>Bacteria</taxon>
        <taxon>Pseudomonadati</taxon>
        <taxon>Bacteroidota</taxon>
        <taxon>Cytophagia</taxon>
        <taxon>Cytophagales</taxon>
        <taxon>Cyclobacteriaceae</taxon>
        <taxon>Algoriphagus</taxon>
    </lineage>
</organism>
<sequence length="103" mass="12295">MCTKYTFIFLFFVGFGCQSSIQDSTIKMLTIDLTQEKSEVYFAQLINPNVDIIPLDNYDELENLFFLRRYIKFVIIRMSFIFWILFMEDPFLSLMKMANSKDP</sequence>
<dbReference type="EMBL" id="QUNF01000013">
    <property type="protein sequence ID" value="REG85461.1"/>
    <property type="molecule type" value="Genomic_DNA"/>
</dbReference>
<feature type="transmembrane region" description="Helical" evidence="1">
    <location>
        <begin position="70"/>
        <end position="87"/>
    </location>
</feature>
<dbReference type="PROSITE" id="PS51257">
    <property type="entry name" value="PROKAR_LIPOPROTEIN"/>
    <property type="match status" value="1"/>
</dbReference>
<dbReference type="AlphaFoldDB" id="A0A3E0DQT7"/>
<evidence type="ECO:0008006" key="4">
    <source>
        <dbReference type="Google" id="ProtNLM"/>
    </source>
</evidence>
<keyword evidence="3" id="KW-1185">Reference proteome</keyword>
<dbReference type="Proteomes" id="UP000256405">
    <property type="component" value="Unassembled WGS sequence"/>
</dbReference>
<keyword evidence="1" id="KW-0472">Membrane</keyword>
<evidence type="ECO:0000313" key="3">
    <source>
        <dbReference type="Proteomes" id="UP000256405"/>
    </source>
</evidence>
<reference evidence="2 3" key="1">
    <citation type="submission" date="2018-08" db="EMBL/GenBank/DDBJ databases">
        <title>Genomic Encyclopedia of Archaeal and Bacterial Type Strains, Phase II (KMG-II): from individual species to whole genera.</title>
        <authorList>
            <person name="Goeker M."/>
        </authorList>
    </citation>
    <scope>NUCLEOTIDE SEQUENCE [LARGE SCALE GENOMIC DNA]</scope>
    <source>
        <strain evidence="2 3">DSM 15986</strain>
    </source>
</reference>
<proteinExistence type="predicted"/>
<protein>
    <recommendedName>
        <fullName evidence="4">Lipoprotein</fullName>
    </recommendedName>
</protein>
<keyword evidence="1" id="KW-1133">Transmembrane helix</keyword>
<keyword evidence="1" id="KW-0812">Transmembrane</keyword>
<evidence type="ECO:0000256" key="1">
    <source>
        <dbReference type="SAM" id="Phobius"/>
    </source>
</evidence>
<name>A0A3E0DQT7_9BACT</name>
<accession>A0A3E0DQT7</accession>
<gene>
    <name evidence="2" type="ORF">C8N25_113153</name>
</gene>
<comment type="caution">
    <text evidence="2">The sequence shown here is derived from an EMBL/GenBank/DDBJ whole genome shotgun (WGS) entry which is preliminary data.</text>
</comment>